<dbReference type="AlphaFoldDB" id="A0A2N1JBN7"/>
<name>A0A2N1JBN7_9BASI</name>
<evidence type="ECO:0000313" key="2">
    <source>
        <dbReference type="EMBL" id="PKI83957.1"/>
    </source>
</evidence>
<dbReference type="PANTHER" id="PTHR14464">
    <property type="entry name" value="EXONUCLEASE V"/>
    <property type="match status" value="1"/>
</dbReference>
<dbReference type="Proteomes" id="UP000232875">
    <property type="component" value="Unassembled WGS sequence"/>
</dbReference>
<keyword evidence="3" id="KW-1185">Reference proteome</keyword>
<dbReference type="GO" id="GO:0005634">
    <property type="term" value="C:nucleus"/>
    <property type="evidence" value="ECO:0007669"/>
    <property type="project" value="TreeGrafter"/>
</dbReference>
<sequence>MWRSARGTRWMDSAAPHGHVKRCLPPRTITEHVARKPTLSVSEIVSPSWCEYAFQYDILSQSHLPITRRPKSITTPKGNTLEPSWAKLAERAMIMRRGTKIHDALERAVQPVRTEIRVETVVDEYAYCILQFAARVHAARTHGCAREVPVFGWVHGWLVRGIVDELRGGEGNGLVLSDTKTRHSEHLPSEPDQRQAQLQCMLYKRLADTLYTTLTGQATRGMDPFAAPTDLYTALRLAPESLCSASFQHDICAAAESTCMPWSAAAIPASLQLRDVLALAHSALHTQTTQYALISNAMQVVYIQRGAEPANVLGTCDFHADPYMLEAYLDSTFALFRGARDPQGVALHVTNRCKRCAWREGCEWREERAADMHARAEERLRAREDDALWLEFAQPDKLAGLQW</sequence>
<protein>
    <recommendedName>
        <fullName evidence="4">Exonuclease V, mitochondrial</fullName>
    </recommendedName>
</protein>
<evidence type="ECO:0000256" key="1">
    <source>
        <dbReference type="ARBA" id="ARBA00009797"/>
    </source>
</evidence>
<dbReference type="Pfam" id="PF09810">
    <property type="entry name" value="Exo5"/>
    <property type="match status" value="2"/>
</dbReference>
<dbReference type="GO" id="GO:0045145">
    <property type="term" value="F:single-stranded DNA 5'-3' DNA exonuclease activity"/>
    <property type="evidence" value="ECO:0007669"/>
    <property type="project" value="InterPro"/>
</dbReference>
<dbReference type="GO" id="GO:0005739">
    <property type="term" value="C:mitochondrion"/>
    <property type="evidence" value="ECO:0007669"/>
    <property type="project" value="TreeGrafter"/>
</dbReference>
<organism evidence="2 3">
    <name type="scientific">Malassezia vespertilionis</name>
    <dbReference type="NCBI Taxonomy" id="2020962"/>
    <lineage>
        <taxon>Eukaryota</taxon>
        <taxon>Fungi</taxon>
        <taxon>Dikarya</taxon>
        <taxon>Basidiomycota</taxon>
        <taxon>Ustilaginomycotina</taxon>
        <taxon>Malasseziomycetes</taxon>
        <taxon>Malasseziales</taxon>
        <taxon>Malasseziaceae</taxon>
        <taxon>Malassezia</taxon>
    </lineage>
</organism>
<dbReference type="OrthoDB" id="354769at2759"/>
<dbReference type="GO" id="GO:0036297">
    <property type="term" value="P:interstrand cross-link repair"/>
    <property type="evidence" value="ECO:0007669"/>
    <property type="project" value="TreeGrafter"/>
</dbReference>
<dbReference type="EMBL" id="KZ454990">
    <property type="protein sequence ID" value="PKI83957.1"/>
    <property type="molecule type" value="Genomic_DNA"/>
</dbReference>
<dbReference type="InterPro" id="IPR019190">
    <property type="entry name" value="EXOV"/>
</dbReference>
<reference evidence="2 3" key="1">
    <citation type="submission" date="2017-10" db="EMBL/GenBank/DDBJ databases">
        <title>A novel species of cold-tolerant Malassezia isolated from bats.</title>
        <authorList>
            <person name="Lorch J.M."/>
            <person name="Palmer J.M."/>
            <person name="Vanderwolf K.J."/>
            <person name="Schmidt K.Z."/>
            <person name="Verant M.L."/>
            <person name="Weller T.J."/>
            <person name="Blehert D.S."/>
        </authorList>
    </citation>
    <scope>NUCLEOTIDE SEQUENCE [LARGE SCALE GENOMIC DNA]</scope>
    <source>
        <strain evidence="2 3">NWHC:44797-103</strain>
    </source>
</reference>
<gene>
    <name evidence="2" type="ORF">MVES_002240</name>
</gene>
<dbReference type="PANTHER" id="PTHR14464:SF4">
    <property type="entry name" value="EXONUCLEASE V"/>
    <property type="match status" value="1"/>
</dbReference>
<accession>A0A2N1JBN7</accession>
<proteinExistence type="inferred from homology"/>
<evidence type="ECO:0000313" key="3">
    <source>
        <dbReference type="Proteomes" id="UP000232875"/>
    </source>
</evidence>
<comment type="similarity">
    <text evidence="1">Belongs to the EXO5 family.</text>
</comment>
<evidence type="ECO:0008006" key="4">
    <source>
        <dbReference type="Google" id="ProtNLM"/>
    </source>
</evidence>